<accession>A0A7X2N2W2</accession>
<feature type="domain" description="OmpR/PhoB-type" evidence="3">
    <location>
        <begin position="77"/>
        <end position="177"/>
    </location>
</feature>
<evidence type="ECO:0000256" key="1">
    <source>
        <dbReference type="ARBA" id="ARBA00023125"/>
    </source>
</evidence>
<comment type="caution">
    <text evidence="4">The sequence shown here is derived from an EMBL/GenBank/DDBJ whole genome shotgun (WGS) entry which is preliminary data.</text>
</comment>
<dbReference type="Proteomes" id="UP000470082">
    <property type="component" value="Unassembled WGS sequence"/>
</dbReference>
<keyword evidence="1 2" id="KW-0238">DNA-binding</keyword>
<proteinExistence type="predicted"/>
<dbReference type="EMBL" id="VUMM01000006">
    <property type="protein sequence ID" value="MSS01417.1"/>
    <property type="molecule type" value="Genomic_DNA"/>
</dbReference>
<dbReference type="GO" id="GO:0000160">
    <property type="term" value="P:phosphorelay signal transduction system"/>
    <property type="evidence" value="ECO:0007669"/>
    <property type="project" value="InterPro"/>
</dbReference>
<dbReference type="InterPro" id="IPR001867">
    <property type="entry name" value="OmpR/PhoB-type_DNA-bd"/>
</dbReference>
<name>A0A7X2N2W2_9FIRM</name>
<dbReference type="Pfam" id="PF00486">
    <property type="entry name" value="Trans_reg_C"/>
    <property type="match status" value="1"/>
</dbReference>
<evidence type="ECO:0000259" key="3">
    <source>
        <dbReference type="PROSITE" id="PS51755"/>
    </source>
</evidence>
<dbReference type="GO" id="GO:0003677">
    <property type="term" value="F:DNA binding"/>
    <property type="evidence" value="ECO:0007669"/>
    <property type="project" value="UniProtKB-UniRule"/>
</dbReference>
<dbReference type="CDD" id="cd00383">
    <property type="entry name" value="trans_reg_C"/>
    <property type="match status" value="1"/>
</dbReference>
<keyword evidence="5" id="KW-1185">Reference proteome</keyword>
<dbReference type="PROSITE" id="PS51755">
    <property type="entry name" value="OMPR_PHOB"/>
    <property type="match status" value="1"/>
</dbReference>
<protein>
    <submittedName>
        <fullName evidence="4">Response regulator transcription factor</fullName>
    </submittedName>
</protein>
<feature type="DNA-binding region" description="OmpR/PhoB-type" evidence="2">
    <location>
        <begin position="77"/>
        <end position="177"/>
    </location>
</feature>
<reference evidence="4 5" key="1">
    <citation type="submission" date="2019-08" db="EMBL/GenBank/DDBJ databases">
        <title>In-depth cultivation of the pig gut microbiome towards novel bacterial diversity and tailored functional studies.</title>
        <authorList>
            <person name="Wylensek D."/>
            <person name="Hitch T.C.A."/>
            <person name="Clavel T."/>
        </authorList>
    </citation>
    <scope>NUCLEOTIDE SEQUENCE [LARGE SCALE GENOMIC DNA]</scope>
    <source>
        <strain evidence="4 5">LKV-178-WT-2G</strain>
    </source>
</reference>
<gene>
    <name evidence="4" type="ORF">FYJ50_04750</name>
</gene>
<dbReference type="Gene3D" id="1.10.10.10">
    <property type="entry name" value="Winged helix-like DNA-binding domain superfamily/Winged helix DNA-binding domain"/>
    <property type="match status" value="1"/>
</dbReference>
<dbReference type="AlphaFoldDB" id="A0A7X2N2W2"/>
<dbReference type="SMART" id="SM00862">
    <property type="entry name" value="Trans_reg_C"/>
    <property type="match status" value="1"/>
</dbReference>
<dbReference type="InterPro" id="IPR036388">
    <property type="entry name" value="WH-like_DNA-bd_sf"/>
</dbReference>
<dbReference type="InterPro" id="IPR016032">
    <property type="entry name" value="Sig_transdc_resp-reg_C-effctor"/>
</dbReference>
<organism evidence="4 5">
    <name type="scientific">Floccifex porci</name>
    <dbReference type="NCBI Taxonomy" id="2606629"/>
    <lineage>
        <taxon>Bacteria</taxon>
        <taxon>Bacillati</taxon>
        <taxon>Bacillota</taxon>
        <taxon>Erysipelotrichia</taxon>
        <taxon>Erysipelotrichales</taxon>
        <taxon>Erysipelotrichaceae</taxon>
        <taxon>Floccifex</taxon>
    </lineage>
</organism>
<sequence length="184" mass="21454">MYLDMKTKSIVIKVEESIMNEILALDNGKMFYVDDDIIVCKKPILKQDYIVQDNTVAYANSSIAISTNGKFLTSDSYNTILSADLEIHVTSQTVYKNQELLKLTKSEYQILIGLLRAKDGTLSRSNIIRILESGKKYRMIEENTLNQHMKRLKRALKEDKNHPYIKAKYEFGYVWQFEVKKVWK</sequence>
<evidence type="ECO:0000256" key="2">
    <source>
        <dbReference type="PROSITE-ProRule" id="PRU01091"/>
    </source>
</evidence>
<evidence type="ECO:0000313" key="5">
    <source>
        <dbReference type="Proteomes" id="UP000470082"/>
    </source>
</evidence>
<dbReference type="GO" id="GO:0006355">
    <property type="term" value="P:regulation of DNA-templated transcription"/>
    <property type="evidence" value="ECO:0007669"/>
    <property type="project" value="InterPro"/>
</dbReference>
<evidence type="ECO:0000313" key="4">
    <source>
        <dbReference type="EMBL" id="MSS01417.1"/>
    </source>
</evidence>
<dbReference type="SUPFAM" id="SSF46894">
    <property type="entry name" value="C-terminal effector domain of the bipartite response regulators"/>
    <property type="match status" value="1"/>
</dbReference>